<keyword evidence="3" id="KW-0862">Zinc</keyword>
<evidence type="ECO:0000256" key="3">
    <source>
        <dbReference type="ARBA" id="ARBA00022833"/>
    </source>
</evidence>
<dbReference type="Gene3D" id="6.10.250.3410">
    <property type="entry name" value="DBF zinc finger"/>
    <property type="match status" value="1"/>
</dbReference>
<dbReference type="InterPro" id="IPR006572">
    <property type="entry name" value="Znf_DBF"/>
</dbReference>
<feature type="region of interest" description="Disordered" evidence="5">
    <location>
        <begin position="1"/>
        <end position="53"/>
    </location>
</feature>
<evidence type="ECO:0000313" key="7">
    <source>
        <dbReference type="Proteomes" id="UP000189705"/>
    </source>
</evidence>
<dbReference type="eggNOG" id="ENOG502RXIX">
    <property type="taxonomic scope" value="Eukaryota"/>
</dbReference>
<evidence type="ECO:0000256" key="2">
    <source>
        <dbReference type="ARBA" id="ARBA00022771"/>
    </source>
</evidence>
<dbReference type="GO" id="GO:0003676">
    <property type="term" value="F:nucleic acid binding"/>
    <property type="evidence" value="ECO:0007669"/>
    <property type="project" value="InterPro"/>
</dbReference>
<dbReference type="Pfam" id="PF07535">
    <property type="entry name" value="zf-DBF"/>
    <property type="match status" value="1"/>
</dbReference>
<protein>
    <submittedName>
        <fullName evidence="8 9">DBF4-type zinc finger-containing protein 2 isoform X1</fullName>
    </submittedName>
</protein>
<evidence type="ECO:0000256" key="1">
    <source>
        <dbReference type="ARBA" id="ARBA00022723"/>
    </source>
</evidence>
<dbReference type="STRING" id="38654.A0A1U8DAC1"/>
<dbReference type="PANTHER" id="PTHR21639">
    <property type="entry name" value="DBF4-TYPE ZINC FINGER-CONTAINING PROTEIN 2"/>
    <property type="match status" value="1"/>
</dbReference>
<dbReference type="Proteomes" id="UP000189705">
    <property type="component" value="Unplaced"/>
</dbReference>
<organism evidence="7 9">
    <name type="scientific">Alligator sinensis</name>
    <name type="common">Chinese alligator</name>
    <dbReference type="NCBI Taxonomy" id="38654"/>
    <lineage>
        <taxon>Eukaryota</taxon>
        <taxon>Metazoa</taxon>
        <taxon>Chordata</taxon>
        <taxon>Craniata</taxon>
        <taxon>Vertebrata</taxon>
        <taxon>Euteleostomi</taxon>
        <taxon>Archelosauria</taxon>
        <taxon>Archosauria</taxon>
        <taxon>Crocodylia</taxon>
        <taxon>Alligatoridae</taxon>
        <taxon>Alligatorinae</taxon>
        <taxon>Alligator</taxon>
    </lineage>
</organism>
<dbReference type="SMART" id="SM00586">
    <property type="entry name" value="ZnF_DBF"/>
    <property type="match status" value="1"/>
</dbReference>
<evidence type="ECO:0000256" key="4">
    <source>
        <dbReference type="PROSITE-ProRule" id="PRU00600"/>
    </source>
</evidence>
<dbReference type="AlphaFoldDB" id="A0A1U8DAC1"/>
<feature type="compositionally biased region" description="Polar residues" evidence="5">
    <location>
        <begin position="811"/>
        <end position="824"/>
    </location>
</feature>
<feature type="compositionally biased region" description="Low complexity" evidence="5">
    <location>
        <begin position="25"/>
        <end position="43"/>
    </location>
</feature>
<dbReference type="RefSeq" id="XP_014378167.1">
    <property type="nucleotide sequence ID" value="XM_014522681.2"/>
</dbReference>
<keyword evidence="2 4" id="KW-0863">Zinc-finger</keyword>
<feature type="region of interest" description="Disordered" evidence="5">
    <location>
        <begin position="535"/>
        <end position="564"/>
    </location>
</feature>
<feature type="domain" description="DBF4-type" evidence="6">
    <location>
        <begin position="51"/>
        <end position="100"/>
    </location>
</feature>
<evidence type="ECO:0000313" key="9">
    <source>
        <dbReference type="RefSeq" id="XP_014378167.1"/>
    </source>
</evidence>
<dbReference type="CTD" id="57683"/>
<keyword evidence="7" id="KW-1185">Reference proteome</keyword>
<dbReference type="RefSeq" id="XP_006029617.1">
    <property type="nucleotide sequence ID" value="XM_006029555.3"/>
</dbReference>
<sequence>MFDRSKPTEEASASSAQGIEKRGIEGSLRQESSSSVSIRGSEQTGPGLASGQNRQGYCNCCRVHYRNLEQHIISSQHRHFTTYCRNRMGTTSLMERFLQDVLHYHPHRYHDNRPTYDDMPPPVTPLAPRDVCLLPEGVEEKMVRNREEMSSKGGESIAEKCSPTHCQILEGVKEIPVLLAFTQKPEGGKNCMLGISQQPVDVCNSEKRHNLTNGAQITNSSHEGQCTTVSPLPHHLPVSSLSHSPPVTLTFAKNIRYSATLNLIPSSICDQTKKDVCSKVGLLNRHPRPVLASVHSKTPSVSHQSPTYSQGNSLCITSGQSFFKQDGLQSQDETLSDFHLRDMVETSRSLNSGISLQLEKCKDIQFSRGYETSVDEIIEEVILKYCHGSLPRELPCKGEESNSFLNISSLLSHSQPEGSEMSFDCDAPVQSGTKLPKAAIKDIEFLKEVQINLEDKNYGTQLSCVLKDDSVEQVEAAKHDIITCNEETVLPDLPYVPPSFVGKTWSQIMYEDDRKIEALVRDFKEGRFRCYFDSESSTNCPGKRMKKKKQKDERKSDVVGNKTEAESVKALPEFNDALSTGSTPDNPSLALGMLCNTQIPKMPRRRTWRLASRCQVVKVSHATQTSLVNYPIVKRKFVRKEYDPPSRKTNVVWPENERTPNMKTRLCALKLPESYSKIMSPLQPKTVVYVLSCPEIKQFKGKPIHIPKMRKHNSTDGKDSVRYKYKQCSLKYYDPLTNRILKMPPKSTAREGAKKPPHVRQLFRSLSLDANLKKLADTQKECTPSNSFNCPEFCTSSSVSFLPDPVKGGDMNSNQRTDGSSVSTERSDYVVSGHSEKSYKHTIISPLSSCQSQMEGDIRLTPFSSRVAKTPLMAVRSKQLEKENPKPMWKRKEGFRKEPGFSKKPAGPMPVRHVLGRKGGRVTLAKQTTRTKKQQKEGIRKKLSSCAQRSSVFSIHQHQLRKTAVGKHLKKENSDAKKLQVTRKPKRTFLNSTVISGIPEKRQKVTAGSFPKKPDIGSSRIKRWEINGDKGRPSTVNRPSRRTASLPLLGSCLVLPGKN</sequence>
<evidence type="ECO:0000313" key="8">
    <source>
        <dbReference type="RefSeq" id="XP_006029617.1"/>
    </source>
</evidence>
<dbReference type="PROSITE" id="PS51265">
    <property type="entry name" value="ZF_DBF4"/>
    <property type="match status" value="1"/>
</dbReference>
<dbReference type="GO" id="GO:0008270">
    <property type="term" value="F:zinc ion binding"/>
    <property type="evidence" value="ECO:0007669"/>
    <property type="project" value="UniProtKB-KW"/>
</dbReference>
<proteinExistence type="predicted"/>
<dbReference type="InterPro" id="IPR038545">
    <property type="entry name" value="Znf_DBF_sf"/>
</dbReference>
<dbReference type="GeneID" id="102386444"/>
<evidence type="ECO:0000256" key="5">
    <source>
        <dbReference type="SAM" id="MobiDB-lite"/>
    </source>
</evidence>
<dbReference type="GO" id="GO:0071514">
    <property type="term" value="P:genomic imprinting"/>
    <property type="evidence" value="ECO:0007669"/>
    <property type="project" value="TreeGrafter"/>
</dbReference>
<accession>A0A1U8DAC1</accession>
<gene>
    <name evidence="8 9" type="primary">ZDBF2</name>
</gene>
<keyword evidence="1" id="KW-0479">Metal-binding</keyword>
<feature type="compositionally biased region" description="Basic and acidic residues" evidence="5">
    <location>
        <begin position="550"/>
        <end position="564"/>
    </location>
</feature>
<dbReference type="InterPro" id="IPR038890">
    <property type="entry name" value="ZDBF2"/>
</dbReference>
<dbReference type="KEGG" id="asn:102386444"/>
<dbReference type="PANTHER" id="PTHR21639:SF5">
    <property type="entry name" value="DBF4-TYPE ZINC FINGER-CONTAINING PROTEIN 2"/>
    <property type="match status" value="1"/>
</dbReference>
<feature type="region of interest" description="Disordered" evidence="5">
    <location>
        <begin position="805"/>
        <end position="826"/>
    </location>
</feature>
<name>A0A1U8DAC1_ALLSI</name>
<evidence type="ECO:0000259" key="6">
    <source>
        <dbReference type="PROSITE" id="PS51265"/>
    </source>
</evidence>
<reference evidence="8 9" key="1">
    <citation type="submission" date="2025-04" db="UniProtKB">
        <authorList>
            <consortium name="RefSeq"/>
        </authorList>
    </citation>
    <scope>IDENTIFICATION</scope>
</reference>
<dbReference type="OrthoDB" id="9905711at2759"/>